<evidence type="ECO:0000256" key="5">
    <source>
        <dbReference type="SAM" id="MobiDB-lite"/>
    </source>
</evidence>
<proteinExistence type="predicted"/>
<feature type="compositionally biased region" description="Basic and acidic residues" evidence="5">
    <location>
        <begin position="40"/>
        <end position="49"/>
    </location>
</feature>
<sequence>MIDTLLFQPERLGAALGLLLGYGLLCAGCARQARRLARDAGGHARRGDDGTPPADHASDRAWPPASAGPTAFAAGSADPAGPDWLVAYASQTGTVAAWAEQTARLLRAAGARARVASLCELTPAALAREERALILVSTAGQGDPPDDALGFASDCFERDGALALDGLRYGLLAAGDSDYPVFCGFGRWLDHWLLAHGARPCFERVEVDRGDATALALWQRRIGALAAREAGPGTVIASVASVPGPDAAAGTDADARAATDVDDGVAPGNDAATFAEPAFSPWRLVARHRLNPGSIGEPVCHLLLEAPDADARGWQAGDLVELRAPGDGGRARRYTVCNAPGADGRIELLVRRHRRDDGGIGIASGWLTGGLAPGGEVRLRLRAHPSFRIGANAGRPLVLIGSGTGMAGLRAHWQARADAVASAGAAAPAAAPVWLLFGERQRERDAFFADEIAAALADGRLARADLAFSRDAAGTPAAAPRHVQDLLHAEADRLRDWVDAGAALYVCGRLAGMGEGVDGALRELLGGAAVDALARAGRYRRDLY</sequence>
<keyword evidence="3" id="KW-0249">Electron transport</keyword>
<keyword evidence="3" id="KW-0813">Transport</keyword>
<dbReference type="GO" id="GO:0050660">
    <property type="term" value="F:flavin adenine dinucleotide binding"/>
    <property type="evidence" value="ECO:0007669"/>
    <property type="project" value="TreeGrafter"/>
</dbReference>
<accession>A0A8B6X9M0</accession>
<dbReference type="InterPro" id="IPR008254">
    <property type="entry name" value="Flavodoxin/NO_synth"/>
</dbReference>
<dbReference type="GO" id="GO:0005829">
    <property type="term" value="C:cytosol"/>
    <property type="evidence" value="ECO:0007669"/>
    <property type="project" value="TreeGrafter"/>
</dbReference>
<evidence type="ECO:0000256" key="4">
    <source>
        <dbReference type="ARBA" id="ARBA00023797"/>
    </source>
</evidence>
<dbReference type="InterPro" id="IPR017927">
    <property type="entry name" value="FAD-bd_FR_type"/>
</dbReference>
<protein>
    <recommendedName>
        <fullName evidence="4">NADPH--hemoprotein reductase</fullName>
        <ecNumber evidence="4">1.6.2.4</ecNumber>
    </recommendedName>
</protein>
<evidence type="ECO:0000256" key="3">
    <source>
        <dbReference type="ARBA" id="ARBA00022982"/>
    </source>
</evidence>
<dbReference type="OrthoDB" id="9816402at2"/>
<feature type="region of interest" description="Disordered" evidence="5">
    <location>
        <begin position="40"/>
        <end position="76"/>
    </location>
</feature>
<dbReference type="PROSITE" id="PS50902">
    <property type="entry name" value="FLAVODOXIN_LIKE"/>
    <property type="match status" value="1"/>
</dbReference>
<evidence type="ECO:0000313" key="8">
    <source>
        <dbReference type="Proteomes" id="UP000675920"/>
    </source>
</evidence>
<dbReference type="Pfam" id="PF00175">
    <property type="entry name" value="NAD_binding_1"/>
    <property type="match status" value="1"/>
</dbReference>
<dbReference type="InterPro" id="IPR001094">
    <property type="entry name" value="Flavdoxin-like"/>
</dbReference>
<feature type="domain" description="Flavodoxin-like" evidence="6">
    <location>
        <begin position="84"/>
        <end position="223"/>
    </location>
</feature>
<dbReference type="Gene3D" id="3.40.50.360">
    <property type="match status" value="1"/>
</dbReference>
<keyword evidence="1" id="KW-0285">Flavoprotein</keyword>
<dbReference type="PRINTS" id="PR00371">
    <property type="entry name" value="FPNCR"/>
</dbReference>
<dbReference type="EC" id="1.6.2.4" evidence="4"/>
<evidence type="ECO:0000259" key="6">
    <source>
        <dbReference type="PROSITE" id="PS50902"/>
    </source>
</evidence>
<dbReference type="SUPFAM" id="SSF63380">
    <property type="entry name" value="Riboflavin synthase domain-like"/>
    <property type="match status" value="1"/>
</dbReference>
<dbReference type="Proteomes" id="UP000675920">
    <property type="component" value="Unplaced"/>
</dbReference>
<dbReference type="PRINTS" id="PR00369">
    <property type="entry name" value="FLAVODOXIN"/>
</dbReference>
<dbReference type="PANTHER" id="PTHR19384:SF17">
    <property type="entry name" value="NADPH--CYTOCHROME P450 REDUCTASE"/>
    <property type="match status" value="1"/>
</dbReference>
<dbReference type="InterPro" id="IPR039261">
    <property type="entry name" value="FNR_nucleotide-bd"/>
</dbReference>
<dbReference type="AlphaFoldDB" id="A0A8B6X9M0"/>
<keyword evidence="2" id="KW-0288">FMN</keyword>
<evidence type="ECO:0000313" key="9">
    <source>
        <dbReference type="RefSeq" id="WP_051378663.1"/>
    </source>
</evidence>
<name>A0A8B6X9M0_9BURK</name>
<dbReference type="Pfam" id="PF00258">
    <property type="entry name" value="Flavodoxin_1"/>
    <property type="match status" value="1"/>
</dbReference>
<dbReference type="Gene3D" id="2.40.30.10">
    <property type="entry name" value="Translation factors"/>
    <property type="match status" value="1"/>
</dbReference>
<dbReference type="PANTHER" id="PTHR19384">
    <property type="entry name" value="NITRIC OXIDE SYNTHASE-RELATED"/>
    <property type="match status" value="1"/>
</dbReference>
<feature type="domain" description="FAD-binding FR-type" evidence="7">
    <location>
        <begin position="277"/>
        <end position="390"/>
    </location>
</feature>
<dbReference type="GO" id="GO:0010181">
    <property type="term" value="F:FMN binding"/>
    <property type="evidence" value="ECO:0007669"/>
    <property type="project" value="InterPro"/>
</dbReference>
<organism evidence="8 9">
    <name type="scientific">Derxia gummosa DSM 723</name>
    <dbReference type="NCBI Taxonomy" id="1121388"/>
    <lineage>
        <taxon>Bacteria</taxon>
        <taxon>Pseudomonadati</taxon>
        <taxon>Pseudomonadota</taxon>
        <taxon>Betaproteobacteria</taxon>
        <taxon>Burkholderiales</taxon>
        <taxon>Alcaligenaceae</taxon>
        <taxon>Derxia</taxon>
    </lineage>
</organism>
<dbReference type="PROSITE" id="PS51384">
    <property type="entry name" value="FAD_FR"/>
    <property type="match status" value="1"/>
</dbReference>
<dbReference type="SUPFAM" id="SSF52218">
    <property type="entry name" value="Flavoproteins"/>
    <property type="match status" value="1"/>
</dbReference>
<reference evidence="9" key="1">
    <citation type="submission" date="2025-08" db="UniProtKB">
        <authorList>
            <consortium name="RefSeq"/>
        </authorList>
    </citation>
    <scope>IDENTIFICATION</scope>
</reference>
<evidence type="ECO:0000256" key="2">
    <source>
        <dbReference type="ARBA" id="ARBA00022643"/>
    </source>
</evidence>
<keyword evidence="8" id="KW-1185">Reference proteome</keyword>
<dbReference type="InterPro" id="IPR029039">
    <property type="entry name" value="Flavoprotein-like_sf"/>
</dbReference>
<evidence type="ECO:0000256" key="1">
    <source>
        <dbReference type="ARBA" id="ARBA00022630"/>
    </source>
</evidence>
<evidence type="ECO:0000259" key="7">
    <source>
        <dbReference type="PROSITE" id="PS51384"/>
    </source>
</evidence>
<dbReference type="SUPFAM" id="SSF52343">
    <property type="entry name" value="Ferredoxin reductase-like, C-terminal NADP-linked domain"/>
    <property type="match status" value="1"/>
</dbReference>
<dbReference type="GO" id="GO:0003958">
    <property type="term" value="F:NADPH-hemoprotein reductase activity"/>
    <property type="evidence" value="ECO:0007669"/>
    <property type="project" value="UniProtKB-EC"/>
</dbReference>
<dbReference type="InterPro" id="IPR001433">
    <property type="entry name" value="OxRdtase_FAD/NAD-bd"/>
</dbReference>
<dbReference type="InterPro" id="IPR017938">
    <property type="entry name" value="Riboflavin_synthase-like_b-brl"/>
</dbReference>
<dbReference type="CDD" id="cd06200">
    <property type="entry name" value="SiR_like1"/>
    <property type="match status" value="1"/>
</dbReference>
<dbReference type="Gene3D" id="3.40.50.80">
    <property type="entry name" value="Nucleotide-binding domain of ferredoxin-NADP reductase (FNR) module"/>
    <property type="match status" value="1"/>
</dbReference>
<dbReference type="InterPro" id="IPR001709">
    <property type="entry name" value="Flavoprot_Pyr_Nucl_cyt_Rdtase"/>
</dbReference>
<dbReference type="RefSeq" id="WP_051378663.1">
    <property type="nucleotide sequence ID" value="NZ_AXWS01000013.1"/>
</dbReference>